<dbReference type="HAMAP" id="MF_00265">
    <property type="entry name" value="VapC_Nob1"/>
    <property type="match status" value="1"/>
</dbReference>
<keyword evidence="4 6" id="KW-0378">Hydrolase</keyword>
<sequence>MTAYFDTSALVPLVLAEPSTAVSRRAWYETESVASSSLAYVEVHTALAQANRMSRMTDTEHGMATRAFEALWAQITPIAPVEAIIRDAARLGTAHALRGYDAVHCATAFAIASSELVAVSGDQDLLRAWDALDIATVDTAG</sequence>
<evidence type="ECO:0000313" key="8">
    <source>
        <dbReference type="EMBL" id="GAA3659114.1"/>
    </source>
</evidence>
<keyword evidence="6" id="KW-0800">Toxin</keyword>
<dbReference type="RefSeq" id="WP_221859088.1">
    <property type="nucleotide sequence ID" value="NZ_BAAAYV010000009.1"/>
</dbReference>
<comment type="cofactor">
    <cofactor evidence="6">
        <name>Mg(2+)</name>
        <dbReference type="ChEBI" id="CHEBI:18420"/>
    </cofactor>
</comment>
<comment type="similarity">
    <text evidence="6">Belongs to the PINc/VapC protein family.</text>
</comment>
<evidence type="ECO:0000256" key="6">
    <source>
        <dbReference type="HAMAP-Rule" id="MF_00265"/>
    </source>
</evidence>
<organism evidence="8 9">
    <name type="scientific">Microbacterium marinilacus</name>
    <dbReference type="NCBI Taxonomy" id="415209"/>
    <lineage>
        <taxon>Bacteria</taxon>
        <taxon>Bacillati</taxon>
        <taxon>Actinomycetota</taxon>
        <taxon>Actinomycetes</taxon>
        <taxon>Micrococcales</taxon>
        <taxon>Microbacteriaceae</taxon>
        <taxon>Microbacterium</taxon>
    </lineage>
</organism>
<dbReference type="SUPFAM" id="SSF88723">
    <property type="entry name" value="PIN domain-like"/>
    <property type="match status" value="1"/>
</dbReference>
<protein>
    <recommendedName>
        <fullName evidence="6">Ribonuclease VapC</fullName>
        <shortName evidence="6">RNase VapC</shortName>
        <ecNumber evidence="6">3.1.-.-</ecNumber>
    </recommendedName>
    <alternativeName>
        <fullName evidence="6">Toxin VapC</fullName>
    </alternativeName>
</protein>
<feature type="domain" description="PIN" evidence="7">
    <location>
        <begin position="4"/>
        <end position="127"/>
    </location>
</feature>
<feature type="binding site" evidence="6">
    <location>
        <position position="101"/>
    </location>
    <ligand>
        <name>Mg(2+)</name>
        <dbReference type="ChEBI" id="CHEBI:18420"/>
    </ligand>
</feature>
<feature type="binding site" evidence="6">
    <location>
        <position position="6"/>
    </location>
    <ligand>
        <name>Mg(2+)</name>
        <dbReference type="ChEBI" id="CHEBI:18420"/>
    </ligand>
</feature>
<evidence type="ECO:0000313" key="9">
    <source>
        <dbReference type="Proteomes" id="UP001410795"/>
    </source>
</evidence>
<evidence type="ECO:0000256" key="1">
    <source>
        <dbReference type="ARBA" id="ARBA00022649"/>
    </source>
</evidence>
<proteinExistence type="inferred from homology"/>
<comment type="function">
    <text evidence="6">Toxic component of a toxin-antitoxin (TA) system. An RNase.</text>
</comment>
<dbReference type="EC" id="3.1.-.-" evidence="6"/>
<dbReference type="InterPro" id="IPR029060">
    <property type="entry name" value="PIN-like_dom_sf"/>
</dbReference>
<evidence type="ECO:0000259" key="7">
    <source>
        <dbReference type="Pfam" id="PF01850"/>
    </source>
</evidence>
<dbReference type="EMBL" id="BAAAYV010000009">
    <property type="protein sequence ID" value="GAA3659114.1"/>
    <property type="molecule type" value="Genomic_DNA"/>
</dbReference>
<gene>
    <name evidence="6" type="primary">vapC</name>
    <name evidence="8" type="ORF">GCM10022202_19760</name>
</gene>
<evidence type="ECO:0000256" key="4">
    <source>
        <dbReference type="ARBA" id="ARBA00022801"/>
    </source>
</evidence>
<dbReference type="InterPro" id="IPR022907">
    <property type="entry name" value="VapC_family"/>
</dbReference>
<comment type="caution">
    <text evidence="8">The sequence shown here is derived from an EMBL/GenBank/DDBJ whole genome shotgun (WGS) entry which is preliminary data.</text>
</comment>
<dbReference type="CDD" id="cd09874">
    <property type="entry name" value="PIN_MT3492-like"/>
    <property type="match status" value="1"/>
</dbReference>
<keyword evidence="9" id="KW-1185">Reference proteome</keyword>
<keyword evidence="3 6" id="KW-0479">Metal-binding</keyword>
<keyword evidence="5 6" id="KW-0460">Magnesium</keyword>
<dbReference type="Gene3D" id="3.40.50.1010">
    <property type="entry name" value="5'-nuclease"/>
    <property type="match status" value="1"/>
</dbReference>
<dbReference type="Proteomes" id="UP001410795">
    <property type="component" value="Unassembled WGS sequence"/>
</dbReference>
<keyword evidence="2 6" id="KW-0540">Nuclease</keyword>
<evidence type="ECO:0000256" key="5">
    <source>
        <dbReference type="ARBA" id="ARBA00022842"/>
    </source>
</evidence>
<evidence type="ECO:0000256" key="3">
    <source>
        <dbReference type="ARBA" id="ARBA00022723"/>
    </source>
</evidence>
<evidence type="ECO:0000256" key="2">
    <source>
        <dbReference type="ARBA" id="ARBA00022722"/>
    </source>
</evidence>
<reference evidence="9" key="1">
    <citation type="journal article" date="2019" name="Int. J. Syst. Evol. Microbiol.">
        <title>The Global Catalogue of Microorganisms (GCM) 10K type strain sequencing project: providing services to taxonomists for standard genome sequencing and annotation.</title>
        <authorList>
            <consortium name="The Broad Institute Genomics Platform"/>
            <consortium name="The Broad Institute Genome Sequencing Center for Infectious Disease"/>
            <person name="Wu L."/>
            <person name="Ma J."/>
        </authorList>
    </citation>
    <scope>NUCLEOTIDE SEQUENCE [LARGE SCALE GENOMIC DNA]</scope>
    <source>
        <strain evidence="9">JCM 16546</strain>
    </source>
</reference>
<accession>A0ABP7BI14</accession>
<keyword evidence="1 6" id="KW-1277">Toxin-antitoxin system</keyword>
<dbReference type="InterPro" id="IPR002716">
    <property type="entry name" value="PIN_dom"/>
</dbReference>
<dbReference type="Pfam" id="PF01850">
    <property type="entry name" value="PIN"/>
    <property type="match status" value="1"/>
</dbReference>
<name>A0ABP7BI14_9MICO</name>